<accession>A0A4Y2KDP0</accession>
<protein>
    <submittedName>
        <fullName evidence="1">Uncharacterized protein</fullName>
    </submittedName>
</protein>
<keyword evidence="2" id="KW-1185">Reference proteome</keyword>
<dbReference type="AlphaFoldDB" id="A0A4Y2KDP0"/>
<evidence type="ECO:0000313" key="1">
    <source>
        <dbReference type="EMBL" id="GBM99686.1"/>
    </source>
</evidence>
<comment type="caution">
    <text evidence="1">The sequence shown here is derived from an EMBL/GenBank/DDBJ whole genome shotgun (WGS) entry which is preliminary data.</text>
</comment>
<dbReference type="Proteomes" id="UP000499080">
    <property type="component" value="Unassembled WGS sequence"/>
</dbReference>
<dbReference type="EMBL" id="BGPR01004440">
    <property type="protein sequence ID" value="GBM99686.1"/>
    <property type="molecule type" value="Genomic_DNA"/>
</dbReference>
<proteinExistence type="predicted"/>
<gene>
    <name evidence="1" type="ORF">AVEN_251347_1</name>
</gene>
<evidence type="ECO:0000313" key="2">
    <source>
        <dbReference type="Proteomes" id="UP000499080"/>
    </source>
</evidence>
<sequence length="92" mass="10128">MILCDVTSYQERYNNPGVAEMRQSSLNVFGVLFGGLFPSRVSHDGSFVESGVLDPGLEKNDSNKDFVVFVGLNHGKSAVDGQIPDFRVAWDF</sequence>
<name>A0A4Y2KDP0_ARAVE</name>
<organism evidence="1 2">
    <name type="scientific">Araneus ventricosus</name>
    <name type="common">Orbweaver spider</name>
    <name type="synonym">Epeira ventricosa</name>
    <dbReference type="NCBI Taxonomy" id="182803"/>
    <lineage>
        <taxon>Eukaryota</taxon>
        <taxon>Metazoa</taxon>
        <taxon>Ecdysozoa</taxon>
        <taxon>Arthropoda</taxon>
        <taxon>Chelicerata</taxon>
        <taxon>Arachnida</taxon>
        <taxon>Araneae</taxon>
        <taxon>Araneomorphae</taxon>
        <taxon>Entelegynae</taxon>
        <taxon>Araneoidea</taxon>
        <taxon>Araneidae</taxon>
        <taxon>Araneus</taxon>
    </lineage>
</organism>
<reference evidence="1 2" key="1">
    <citation type="journal article" date="2019" name="Sci. Rep.">
        <title>Orb-weaving spider Araneus ventricosus genome elucidates the spidroin gene catalogue.</title>
        <authorList>
            <person name="Kono N."/>
            <person name="Nakamura H."/>
            <person name="Ohtoshi R."/>
            <person name="Moran D.A.P."/>
            <person name="Shinohara A."/>
            <person name="Yoshida Y."/>
            <person name="Fujiwara M."/>
            <person name="Mori M."/>
            <person name="Tomita M."/>
            <person name="Arakawa K."/>
        </authorList>
    </citation>
    <scope>NUCLEOTIDE SEQUENCE [LARGE SCALE GENOMIC DNA]</scope>
</reference>